<keyword evidence="3 7" id="KW-0812">Transmembrane</keyword>
<comment type="similarity">
    <text evidence="2">Belongs to the UPF0057 (PMP3) family.</text>
</comment>
<dbReference type="AlphaFoldDB" id="A0A1B7NIB6"/>
<protein>
    <submittedName>
        <fullName evidence="8">Uncharacterized protein</fullName>
    </submittedName>
</protein>
<dbReference type="EMBL" id="KV448123">
    <property type="protein sequence ID" value="OAX44655.1"/>
    <property type="molecule type" value="Genomic_DNA"/>
</dbReference>
<feature type="compositionally biased region" description="Basic and acidic residues" evidence="6">
    <location>
        <begin position="146"/>
        <end position="160"/>
    </location>
</feature>
<evidence type="ECO:0000313" key="8">
    <source>
        <dbReference type="EMBL" id="OAX44655.1"/>
    </source>
</evidence>
<dbReference type="InParanoid" id="A0A1B7NIB6"/>
<feature type="transmembrane region" description="Helical" evidence="7">
    <location>
        <begin position="45"/>
        <end position="65"/>
    </location>
</feature>
<accession>A0A1B7NIB6</accession>
<evidence type="ECO:0000313" key="9">
    <source>
        <dbReference type="Proteomes" id="UP000092154"/>
    </source>
</evidence>
<evidence type="ECO:0000256" key="7">
    <source>
        <dbReference type="SAM" id="Phobius"/>
    </source>
</evidence>
<dbReference type="Pfam" id="PF01679">
    <property type="entry name" value="Pmp3"/>
    <property type="match status" value="1"/>
</dbReference>
<evidence type="ECO:0000256" key="6">
    <source>
        <dbReference type="SAM" id="MobiDB-lite"/>
    </source>
</evidence>
<comment type="subcellular location">
    <subcellularLocation>
        <location evidence="1">Membrane</location>
    </subcellularLocation>
</comment>
<name>A0A1B7NIB6_9AGAM</name>
<dbReference type="GO" id="GO:0016020">
    <property type="term" value="C:membrane"/>
    <property type="evidence" value="ECO:0007669"/>
    <property type="project" value="UniProtKB-SubCell"/>
</dbReference>
<dbReference type="InterPro" id="IPR000612">
    <property type="entry name" value="PMP3"/>
</dbReference>
<feature type="compositionally biased region" description="Basic and acidic residues" evidence="6">
    <location>
        <begin position="105"/>
        <end position="114"/>
    </location>
</feature>
<evidence type="ECO:0000256" key="5">
    <source>
        <dbReference type="ARBA" id="ARBA00023136"/>
    </source>
</evidence>
<keyword evidence="4 7" id="KW-1133">Transmembrane helix</keyword>
<dbReference type="PANTHER" id="PTHR21659">
    <property type="entry name" value="HYDROPHOBIC PROTEIN RCI2 LOW TEMPERATURE AND SALT RESPONSIVE PROTEIN LTI6 -RELATED"/>
    <property type="match status" value="1"/>
</dbReference>
<dbReference type="STRING" id="1314800.A0A1B7NIB6"/>
<gene>
    <name evidence="8" type="ORF">K503DRAFT_728939</name>
</gene>
<dbReference type="PANTHER" id="PTHR21659:SF85">
    <property type="entry name" value="EXPRESSED PROTEIN"/>
    <property type="match status" value="1"/>
</dbReference>
<dbReference type="Proteomes" id="UP000092154">
    <property type="component" value="Unassembled WGS sequence"/>
</dbReference>
<reference evidence="8 9" key="1">
    <citation type="submission" date="2016-06" db="EMBL/GenBank/DDBJ databases">
        <title>Comparative genomics of the ectomycorrhizal sister species Rhizopogon vinicolor and Rhizopogon vesiculosus (Basidiomycota: Boletales) reveals a divergence of the mating type B locus.</title>
        <authorList>
            <consortium name="DOE Joint Genome Institute"/>
            <person name="Mujic A.B."/>
            <person name="Kuo A."/>
            <person name="Tritt A."/>
            <person name="Lipzen A."/>
            <person name="Chen C."/>
            <person name="Johnson J."/>
            <person name="Sharma A."/>
            <person name="Barry K."/>
            <person name="Grigoriev I.V."/>
            <person name="Spatafora J.W."/>
        </authorList>
    </citation>
    <scope>NUCLEOTIDE SEQUENCE [LARGE SCALE GENOMIC DNA]</scope>
    <source>
        <strain evidence="8 9">AM-OR11-026</strain>
    </source>
</reference>
<proteinExistence type="inferred from homology"/>
<evidence type="ECO:0000256" key="3">
    <source>
        <dbReference type="ARBA" id="ARBA00022692"/>
    </source>
</evidence>
<keyword evidence="5 7" id="KW-0472">Membrane</keyword>
<sequence length="285" mass="31761">MPESNKPMRPKVRRYHAYAVVLFIMGTLFPPLAVAARFGIGKDFWLNLLLTICGYIPGHAHNFYIQNIRNNKNNRRTPKWAQRYGLVDTSTIKRHEQRSQWAGRYNDRNAHSALDDQPLEEGEVAPSRSTTQDSPTKPSNGSALWKHGDESFYNTEREGSLRSAESGSSRWHYPANFNDTLPGAGDSSGRKKKKKKDRWARTEDAYTAPEQKKRKKKSKNRSTVGGGGDIESTYSRNESTADLEVPEDAAGGAYGSGRRNGNAAGESGHAAALQGESDDVFNHEF</sequence>
<evidence type="ECO:0000256" key="4">
    <source>
        <dbReference type="ARBA" id="ARBA00022989"/>
    </source>
</evidence>
<feature type="region of interest" description="Disordered" evidence="6">
    <location>
        <begin position="97"/>
        <end position="285"/>
    </location>
</feature>
<evidence type="ECO:0000256" key="1">
    <source>
        <dbReference type="ARBA" id="ARBA00004370"/>
    </source>
</evidence>
<feature type="compositionally biased region" description="Polar residues" evidence="6">
    <location>
        <begin position="127"/>
        <end position="142"/>
    </location>
</feature>
<keyword evidence="9" id="KW-1185">Reference proteome</keyword>
<evidence type="ECO:0000256" key="2">
    <source>
        <dbReference type="ARBA" id="ARBA00009530"/>
    </source>
</evidence>
<organism evidence="8 9">
    <name type="scientific">Rhizopogon vinicolor AM-OR11-026</name>
    <dbReference type="NCBI Taxonomy" id="1314800"/>
    <lineage>
        <taxon>Eukaryota</taxon>
        <taxon>Fungi</taxon>
        <taxon>Dikarya</taxon>
        <taxon>Basidiomycota</taxon>
        <taxon>Agaricomycotina</taxon>
        <taxon>Agaricomycetes</taxon>
        <taxon>Agaricomycetidae</taxon>
        <taxon>Boletales</taxon>
        <taxon>Suillineae</taxon>
        <taxon>Rhizopogonaceae</taxon>
        <taxon>Rhizopogon</taxon>
    </lineage>
</organism>
<dbReference type="OrthoDB" id="2152119at2759"/>